<keyword evidence="3" id="KW-1185">Reference proteome</keyword>
<feature type="transmembrane region" description="Helical" evidence="1">
    <location>
        <begin position="292"/>
        <end position="314"/>
    </location>
</feature>
<feature type="transmembrane region" description="Helical" evidence="1">
    <location>
        <begin position="334"/>
        <end position="352"/>
    </location>
</feature>
<proteinExistence type="predicted"/>
<feature type="transmembrane region" description="Helical" evidence="1">
    <location>
        <begin position="123"/>
        <end position="141"/>
    </location>
</feature>
<feature type="transmembrane region" description="Helical" evidence="1">
    <location>
        <begin position="41"/>
        <end position="60"/>
    </location>
</feature>
<reference evidence="2 3" key="1">
    <citation type="journal article" date="2016" name="PLoS ONE">
        <title>Whole-Genome Sequence Analysis of Bombella intestini LMG 28161T, a Novel Acetic Acid Bacterium Isolated from the Crop of a Red-Tailed Bumble Bee, Bombus lapidarius.</title>
        <authorList>
            <person name="Li L."/>
            <person name="Illeghems K."/>
            <person name="Van Kerrebroeck S."/>
            <person name="Borremans W."/>
            <person name="Cleenwerck I."/>
            <person name="Smagghe G."/>
            <person name="De Vuyst L."/>
            <person name="Vandamme P."/>
        </authorList>
    </citation>
    <scope>NUCLEOTIDE SEQUENCE [LARGE SCALE GENOMIC DNA]</scope>
    <source>
        <strain evidence="2 3">R-52487</strain>
    </source>
</reference>
<dbReference type="EMBL" id="JATM01000002">
    <property type="protein sequence ID" value="OOL19063.1"/>
    <property type="molecule type" value="Genomic_DNA"/>
</dbReference>
<protein>
    <submittedName>
        <fullName evidence="2">Uncharacterized protein</fullName>
    </submittedName>
</protein>
<name>A0A1S8GQR0_9PROT</name>
<evidence type="ECO:0000313" key="3">
    <source>
        <dbReference type="Proteomes" id="UP000200980"/>
    </source>
</evidence>
<feature type="transmembrane region" description="Helical" evidence="1">
    <location>
        <begin position="67"/>
        <end position="88"/>
    </location>
</feature>
<dbReference type="OrthoDB" id="7285345at2"/>
<keyword evidence="1" id="KW-0812">Transmembrane</keyword>
<evidence type="ECO:0000313" key="2">
    <source>
        <dbReference type="EMBL" id="OOL19063.1"/>
    </source>
</evidence>
<evidence type="ECO:0000256" key="1">
    <source>
        <dbReference type="SAM" id="Phobius"/>
    </source>
</evidence>
<dbReference type="RefSeq" id="WP_077396287.1">
    <property type="nucleotide sequence ID" value="NZ_JATM01000002.1"/>
</dbReference>
<feature type="transmembrane region" description="Helical" evidence="1">
    <location>
        <begin position="231"/>
        <end position="249"/>
    </location>
</feature>
<keyword evidence="1" id="KW-0472">Membrane</keyword>
<dbReference type="STRING" id="1539051.AL01_04905"/>
<feature type="transmembrane region" description="Helical" evidence="1">
    <location>
        <begin position="255"/>
        <end position="280"/>
    </location>
</feature>
<sequence>MPFHDPFMACLLVVLVALLCGEGEVRVFVSGLWRSVPLVRWRRGGCHMAGMVVAMLALALSPHAGTVSCLVAIALILMGGGTAFQPVWGIPALIGYGLLPDGLGGLGLMAVCFWAAGRAESDGAARLVALLLMLGLGRGMVALHPLWWVSGGAVLAGLCMMAGPWPDRLSLYRYCRLVRPVFLLGVIEVSRQQGMLLGVEGALFALLLDLACQSLAVIWPRAALLLLPAPPLPGFVVGWVGLHAALGLSSSTEGWTVVGCLLGVAIMGLSCGDGLVVLGEAALPLWAGRRRLLVWVLLLAMGLPSVCGIVAGWLTGHGAAWAGWFYRLSGGDGSMMALPIFWAVLLLLWCCLSRRERGDVQDVDLPLEDGERNGLDVLHDYMQAQPVRPRSLRRFLMQVQRQVRSLRLSVTELLSFAPVQEPESVFWLVFLGGVLVVMGLAQ</sequence>
<feature type="transmembrane region" description="Helical" evidence="1">
    <location>
        <begin position="201"/>
        <end position="219"/>
    </location>
</feature>
<gene>
    <name evidence="2" type="ORF">AL01_04905</name>
</gene>
<organism evidence="2 3">
    <name type="scientific">Bombella intestini</name>
    <dbReference type="NCBI Taxonomy" id="1539051"/>
    <lineage>
        <taxon>Bacteria</taxon>
        <taxon>Pseudomonadati</taxon>
        <taxon>Pseudomonadota</taxon>
        <taxon>Alphaproteobacteria</taxon>
        <taxon>Acetobacterales</taxon>
        <taxon>Acetobacteraceae</taxon>
        <taxon>Bombella</taxon>
    </lineage>
</organism>
<keyword evidence="1" id="KW-1133">Transmembrane helix</keyword>
<feature type="transmembrane region" description="Helical" evidence="1">
    <location>
        <begin position="424"/>
        <end position="441"/>
    </location>
</feature>
<dbReference type="Proteomes" id="UP000200980">
    <property type="component" value="Unassembled WGS sequence"/>
</dbReference>
<dbReference type="AlphaFoldDB" id="A0A1S8GQR0"/>
<accession>A0A1S8GQR0</accession>
<feature type="transmembrane region" description="Helical" evidence="1">
    <location>
        <begin position="94"/>
        <end position="116"/>
    </location>
</feature>
<comment type="caution">
    <text evidence="2">The sequence shown here is derived from an EMBL/GenBank/DDBJ whole genome shotgun (WGS) entry which is preliminary data.</text>
</comment>